<evidence type="ECO:0000256" key="1">
    <source>
        <dbReference type="SAM" id="MobiDB-lite"/>
    </source>
</evidence>
<sequence length="57" mass="6664">MDAFRLIMTVVVLAAIVVLILLFERRRAKQIERDLKDQVGDPPDREGRRSPRRPPPR</sequence>
<feature type="transmembrane region" description="Helical" evidence="2">
    <location>
        <begin position="6"/>
        <end position="23"/>
    </location>
</feature>
<dbReference type="EMBL" id="JBFPJR010000006">
    <property type="protein sequence ID" value="MEX0426975.1"/>
    <property type="molecule type" value="Genomic_DNA"/>
</dbReference>
<name>A0ABV3SWR5_9ACTN</name>
<reference evidence="3 4" key="1">
    <citation type="submission" date="2024-07" db="EMBL/GenBank/DDBJ databases">
        <authorList>
            <person name="Lee S."/>
            <person name="Kang M."/>
        </authorList>
    </citation>
    <scope>NUCLEOTIDE SEQUENCE [LARGE SCALE GENOMIC DNA]</scope>
    <source>
        <strain evidence="3 4">DS6</strain>
    </source>
</reference>
<keyword evidence="2" id="KW-0472">Membrane</keyword>
<evidence type="ECO:0000256" key="2">
    <source>
        <dbReference type="SAM" id="Phobius"/>
    </source>
</evidence>
<dbReference type="Proteomes" id="UP001556631">
    <property type="component" value="Unassembled WGS sequence"/>
</dbReference>
<feature type="region of interest" description="Disordered" evidence="1">
    <location>
        <begin position="33"/>
        <end position="57"/>
    </location>
</feature>
<dbReference type="RefSeq" id="WP_367991913.1">
    <property type="nucleotide sequence ID" value="NZ_JBFPJR010000006.1"/>
</dbReference>
<keyword evidence="4" id="KW-1185">Reference proteome</keyword>
<evidence type="ECO:0008006" key="5">
    <source>
        <dbReference type="Google" id="ProtNLM"/>
    </source>
</evidence>
<organism evidence="3 4">
    <name type="scientific">Nocardioides eburneus</name>
    <dbReference type="NCBI Taxonomy" id="3231482"/>
    <lineage>
        <taxon>Bacteria</taxon>
        <taxon>Bacillati</taxon>
        <taxon>Actinomycetota</taxon>
        <taxon>Actinomycetes</taxon>
        <taxon>Propionibacteriales</taxon>
        <taxon>Nocardioidaceae</taxon>
        <taxon>Nocardioides</taxon>
    </lineage>
</organism>
<keyword evidence="2" id="KW-1133">Transmembrane helix</keyword>
<evidence type="ECO:0000313" key="3">
    <source>
        <dbReference type="EMBL" id="MEX0426975.1"/>
    </source>
</evidence>
<keyword evidence="2" id="KW-0812">Transmembrane</keyword>
<accession>A0ABV3SWR5</accession>
<proteinExistence type="predicted"/>
<gene>
    <name evidence="3" type="ORF">AB3X52_05025</name>
</gene>
<evidence type="ECO:0000313" key="4">
    <source>
        <dbReference type="Proteomes" id="UP001556631"/>
    </source>
</evidence>
<feature type="compositionally biased region" description="Basic and acidic residues" evidence="1">
    <location>
        <begin position="33"/>
        <end position="49"/>
    </location>
</feature>
<protein>
    <recommendedName>
        <fullName evidence="5">Preprotein translocase subunit TatA</fullName>
    </recommendedName>
</protein>
<comment type="caution">
    <text evidence="3">The sequence shown here is derived from an EMBL/GenBank/DDBJ whole genome shotgun (WGS) entry which is preliminary data.</text>
</comment>